<dbReference type="EMBL" id="SRYZ01000012">
    <property type="protein sequence ID" value="TGY06967.1"/>
    <property type="molecule type" value="Genomic_DNA"/>
</dbReference>
<sequence>MFSNFCHVLKKNLKDNAMMQEMSLQDMKDVNGGLVGVIFGLIITDIIMNPNSACEALKAGWNSWTK</sequence>
<reference evidence="1 2" key="1">
    <citation type="submission" date="2019-04" db="EMBL/GenBank/DDBJ databases">
        <title>Microbes associate with the intestines of laboratory mice.</title>
        <authorList>
            <person name="Navarre W."/>
            <person name="Wong E."/>
            <person name="Huang K."/>
            <person name="Tropini C."/>
            <person name="Ng K."/>
            <person name="Yu B."/>
        </authorList>
    </citation>
    <scope>NUCLEOTIDE SEQUENCE [LARGE SCALE GENOMIC DNA]</scope>
    <source>
        <strain evidence="1 2">NM69_E16B</strain>
    </source>
</reference>
<comment type="caution">
    <text evidence="1">The sequence shown here is derived from an EMBL/GenBank/DDBJ whole genome shotgun (WGS) entry which is preliminary data.</text>
</comment>
<organism evidence="1 2">
    <name type="scientific">Bacteroides muris</name>
    <name type="common">ex Afrizal et al. 2022</name>
    <dbReference type="NCBI Taxonomy" id="2516960"/>
    <lineage>
        <taxon>Bacteria</taxon>
        <taxon>Pseudomonadati</taxon>
        <taxon>Bacteroidota</taxon>
        <taxon>Bacteroidia</taxon>
        <taxon>Bacteroidales</taxon>
        <taxon>Bacteroidaceae</taxon>
        <taxon>Bacteroides</taxon>
    </lineage>
</organism>
<evidence type="ECO:0000313" key="1">
    <source>
        <dbReference type="EMBL" id="TGY06967.1"/>
    </source>
</evidence>
<protein>
    <recommendedName>
        <fullName evidence="3">Bacteriocin</fullName>
    </recommendedName>
</protein>
<dbReference type="AlphaFoldDB" id="A0A4S2AZB9"/>
<evidence type="ECO:0000313" key="2">
    <source>
        <dbReference type="Proteomes" id="UP000310532"/>
    </source>
</evidence>
<name>A0A4S2AZB9_9BACE</name>
<proteinExistence type="predicted"/>
<keyword evidence="2" id="KW-1185">Reference proteome</keyword>
<accession>A0A4S2AZB9</accession>
<gene>
    <name evidence="1" type="ORF">E5355_07285</name>
</gene>
<evidence type="ECO:0008006" key="3">
    <source>
        <dbReference type="Google" id="ProtNLM"/>
    </source>
</evidence>
<dbReference type="Proteomes" id="UP000310532">
    <property type="component" value="Unassembled WGS sequence"/>
</dbReference>